<gene>
    <name evidence="2" type="ORF">ONZ51_g4921</name>
</gene>
<protein>
    <submittedName>
        <fullName evidence="2">Uncharacterized protein</fullName>
    </submittedName>
</protein>
<sequence>MFDVGAPMISLSVRRSPAHPGCKLEWSAVEANELALAAQHLSSADFVVKPNELHLAFDIGPLRSRNYSRFKRINPRHPTHTHTRSSAHPSKSTKGTSLRPAPPPLSRSSSTSSIATLAMALTADVGVLLTRHVRRESTYIVWGGVLAFEPRDGEQLDLPLRAVLVKIAVDDEGGEDLREHARHYEGLAERGLDVGYYGVFVDSIGSTALVVEDLGEDSPRPESP</sequence>
<name>A0AAD7TVF0_9APHY</name>
<accession>A0AAD7TVF0</accession>
<evidence type="ECO:0000313" key="3">
    <source>
        <dbReference type="Proteomes" id="UP001215151"/>
    </source>
</evidence>
<dbReference type="Proteomes" id="UP001215151">
    <property type="component" value="Unassembled WGS sequence"/>
</dbReference>
<dbReference type="EMBL" id="JAPEVG010000100">
    <property type="protein sequence ID" value="KAJ8483111.1"/>
    <property type="molecule type" value="Genomic_DNA"/>
</dbReference>
<proteinExistence type="predicted"/>
<keyword evidence="3" id="KW-1185">Reference proteome</keyword>
<feature type="region of interest" description="Disordered" evidence="1">
    <location>
        <begin position="72"/>
        <end position="110"/>
    </location>
</feature>
<evidence type="ECO:0000256" key="1">
    <source>
        <dbReference type="SAM" id="MobiDB-lite"/>
    </source>
</evidence>
<evidence type="ECO:0000313" key="2">
    <source>
        <dbReference type="EMBL" id="KAJ8483111.1"/>
    </source>
</evidence>
<dbReference type="AlphaFoldDB" id="A0AAD7TVF0"/>
<organism evidence="2 3">
    <name type="scientific">Trametes cubensis</name>
    <dbReference type="NCBI Taxonomy" id="1111947"/>
    <lineage>
        <taxon>Eukaryota</taxon>
        <taxon>Fungi</taxon>
        <taxon>Dikarya</taxon>
        <taxon>Basidiomycota</taxon>
        <taxon>Agaricomycotina</taxon>
        <taxon>Agaricomycetes</taxon>
        <taxon>Polyporales</taxon>
        <taxon>Polyporaceae</taxon>
        <taxon>Trametes</taxon>
    </lineage>
</organism>
<comment type="caution">
    <text evidence="2">The sequence shown here is derived from an EMBL/GenBank/DDBJ whole genome shotgun (WGS) entry which is preliminary data.</text>
</comment>
<feature type="compositionally biased region" description="Polar residues" evidence="1">
    <location>
        <begin position="86"/>
        <end position="95"/>
    </location>
</feature>
<feature type="compositionally biased region" description="Basic residues" evidence="1">
    <location>
        <begin position="72"/>
        <end position="85"/>
    </location>
</feature>
<reference evidence="2" key="1">
    <citation type="submission" date="2022-11" db="EMBL/GenBank/DDBJ databases">
        <title>Genome Sequence of Cubamyces cubensis.</title>
        <authorList>
            <person name="Buettner E."/>
        </authorList>
    </citation>
    <scope>NUCLEOTIDE SEQUENCE</scope>
    <source>
        <strain evidence="2">MPL-01</strain>
    </source>
</reference>